<dbReference type="Proteomes" id="UP000466681">
    <property type="component" value="Chromosome"/>
</dbReference>
<dbReference type="KEGG" id="mmor:MMOR_25000"/>
<dbReference type="Gene3D" id="3.40.50.1820">
    <property type="entry name" value="alpha/beta hydrolase"/>
    <property type="match status" value="1"/>
</dbReference>
<sequence length="197" mass="21484">MIKAPQRTDRPSIHRVNAIDEVAVPVMVSGPATGRTIIMFDEGRNGRPYDLVRERLHVAMFRTVVIARSDELTPKAVVSILDQLKISAALLFADSRAGGLAWRLAGTYGARFTGLVVVDCGHPSVPDVHGEIRDTQCPPVEVDTTSLVSTPATHAVARASRRLVQGEFRLVELAGRRASRHFTMQVAAEIVVRALSR</sequence>
<dbReference type="SUPFAM" id="SSF53474">
    <property type="entry name" value="alpha/beta-Hydrolases"/>
    <property type="match status" value="2"/>
</dbReference>
<dbReference type="GO" id="GO:0016787">
    <property type="term" value="F:hydrolase activity"/>
    <property type="evidence" value="ECO:0007669"/>
    <property type="project" value="UniProtKB-KW"/>
</dbReference>
<keyword evidence="2" id="KW-1185">Reference proteome</keyword>
<accession>A0AAD1M6N3</accession>
<evidence type="ECO:0000313" key="1">
    <source>
        <dbReference type="EMBL" id="BBX01564.1"/>
    </source>
</evidence>
<gene>
    <name evidence="1" type="ORF">MMOR_25000</name>
</gene>
<evidence type="ECO:0000313" key="2">
    <source>
        <dbReference type="Proteomes" id="UP000466681"/>
    </source>
</evidence>
<dbReference type="AlphaFoldDB" id="A0AAD1M6N3"/>
<proteinExistence type="predicted"/>
<organism evidence="1 2">
    <name type="scientific">Mycolicibacterium moriokaense</name>
    <dbReference type="NCBI Taxonomy" id="39691"/>
    <lineage>
        <taxon>Bacteria</taxon>
        <taxon>Bacillati</taxon>
        <taxon>Actinomycetota</taxon>
        <taxon>Actinomycetes</taxon>
        <taxon>Mycobacteriales</taxon>
        <taxon>Mycobacteriaceae</taxon>
        <taxon>Mycolicibacterium</taxon>
    </lineage>
</organism>
<dbReference type="RefSeq" id="WP_083153402.1">
    <property type="nucleotide sequence ID" value="NZ_AP022560.1"/>
</dbReference>
<dbReference type="InterPro" id="IPR029058">
    <property type="entry name" value="AB_hydrolase_fold"/>
</dbReference>
<reference evidence="1 2" key="1">
    <citation type="journal article" date="2019" name="Emerg. Microbes Infect.">
        <title>Comprehensive subspecies identification of 175 nontuberculous mycobacteria species based on 7547 genomic profiles.</title>
        <authorList>
            <person name="Matsumoto Y."/>
            <person name="Kinjo T."/>
            <person name="Motooka D."/>
            <person name="Nabeya D."/>
            <person name="Jung N."/>
            <person name="Uechi K."/>
            <person name="Horii T."/>
            <person name="Iida T."/>
            <person name="Fujita J."/>
            <person name="Nakamura S."/>
        </authorList>
    </citation>
    <scope>NUCLEOTIDE SEQUENCE [LARGE SCALE GENOMIC DNA]</scope>
    <source>
        <strain evidence="1 2">JCM 6375</strain>
    </source>
</reference>
<keyword evidence="1" id="KW-0378">Hydrolase</keyword>
<name>A0AAD1M6N3_9MYCO</name>
<protein>
    <submittedName>
        <fullName evidence="1">Alpha/beta hydrolase</fullName>
    </submittedName>
</protein>
<dbReference type="EMBL" id="AP022560">
    <property type="protein sequence ID" value="BBX01564.1"/>
    <property type="molecule type" value="Genomic_DNA"/>
</dbReference>